<gene>
    <name evidence="2" type="ORF">Aple_067360</name>
</gene>
<feature type="region of interest" description="Disordered" evidence="1">
    <location>
        <begin position="61"/>
        <end position="113"/>
    </location>
</feature>
<dbReference type="AlphaFoldDB" id="A0A5M3XR77"/>
<dbReference type="EMBL" id="BLAF01000045">
    <property type="protein sequence ID" value="GES23837.1"/>
    <property type="molecule type" value="Genomic_DNA"/>
</dbReference>
<feature type="compositionally biased region" description="Basic residues" evidence="1">
    <location>
        <begin position="84"/>
        <end position="95"/>
    </location>
</feature>
<sequence length="113" mass="12404">MTAAGHSDVDSGRYVVDELVKYKGRLPADDRAGYPRAHGKQIKVGGFGSIRLAVDPSRQLIEPSTSYQQGKAAGGDSSTMRLGSGKRGRQRRQPFKRPILPWPHASNPTHRPR</sequence>
<dbReference type="Proteomes" id="UP000377595">
    <property type="component" value="Unassembled WGS sequence"/>
</dbReference>
<evidence type="ECO:0000313" key="2">
    <source>
        <dbReference type="EMBL" id="GES23837.1"/>
    </source>
</evidence>
<protein>
    <submittedName>
        <fullName evidence="2">Uncharacterized protein</fullName>
    </submittedName>
</protein>
<proteinExistence type="predicted"/>
<reference evidence="2 3" key="1">
    <citation type="submission" date="2019-10" db="EMBL/GenBank/DDBJ databases">
        <title>Whole genome shotgun sequence of Acrocarpospora pleiomorpha NBRC 16267.</title>
        <authorList>
            <person name="Ichikawa N."/>
            <person name="Kimura A."/>
            <person name="Kitahashi Y."/>
            <person name="Komaki H."/>
            <person name="Oguchi A."/>
        </authorList>
    </citation>
    <scope>NUCLEOTIDE SEQUENCE [LARGE SCALE GENOMIC DNA]</scope>
    <source>
        <strain evidence="2 3">NBRC 16267</strain>
    </source>
</reference>
<accession>A0A5M3XR77</accession>
<comment type="caution">
    <text evidence="2">The sequence shown here is derived from an EMBL/GenBank/DDBJ whole genome shotgun (WGS) entry which is preliminary data.</text>
</comment>
<keyword evidence="3" id="KW-1185">Reference proteome</keyword>
<evidence type="ECO:0000313" key="3">
    <source>
        <dbReference type="Proteomes" id="UP000377595"/>
    </source>
</evidence>
<organism evidence="2 3">
    <name type="scientific">Acrocarpospora pleiomorpha</name>
    <dbReference type="NCBI Taxonomy" id="90975"/>
    <lineage>
        <taxon>Bacteria</taxon>
        <taxon>Bacillati</taxon>
        <taxon>Actinomycetota</taxon>
        <taxon>Actinomycetes</taxon>
        <taxon>Streptosporangiales</taxon>
        <taxon>Streptosporangiaceae</taxon>
        <taxon>Acrocarpospora</taxon>
    </lineage>
</organism>
<evidence type="ECO:0000256" key="1">
    <source>
        <dbReference type="SAM" id="MobiDB-lite"/>
    </source>
</evidence>
<name>A0A5M3XR77_9ACTN</name>